<organism evidence="5 6">
    <name type="scientific">Candida oxycetoniae</name>
    <dbReference type="NCBI Taxonomy" id="497107"/>
    <lineage>
        <taxon>Eukaryota</taxon>
        <taxon>Fungi</taxon>
        <taxon>Dikarya</taxon>
        <taxon>Ascomycota</taxon>
        <taxon>Saccharomycotina</taxon>
        <taxon>Pichiomycetes</taxon>
        <taxon>Debaryomycetaceae</taxon>
        <taxon>Candida/Lodderomyces clade</taxon>
        <taxon>Candida</taxon>
    </lineage>
</organism>
<dbReference type="Gene3D" id="1.25.40.10">
    <property type="entry name" value="Tetratricopeptide repeat domain"/>
    <property type="match status" value="1"/>
</dbReference>
<dbReference type="InterPro" id="IPR039856">
    <property type="entry name" value="EMC2-like"/>
</dbReference>
<dbReference type="GO" id="GO:0072546">
    <property type="term" value="C:EMC complex"/>
    <property type="evidence" value="ECO:0007669"/>
    <property type="project" value="UniProtKB-UniRule"/>
</dbReference>
<keyword evidence="3" id="KW-0256">Endoplasmic reticulum</keyword>
<keyword evidence="6" id="KW-1185">Reference proteome</keyword>
<accession>A0AAI9WX07</accession>
<name>A0AAI9WX07_9ASCO</name>
<comment type="subcellular location">
    <subcellularLocation>
        <location evidence="3">Endoplasmic reticulum membrane</location>
        <topology evidence="3">Peripheral membrane protein</topology>
        <orientation evidence="3">Cytoplasmic side</orientation>
    </subcellularLocation>
</comment>
<evidence type="ECO:0000256" key="1">
    <source>
        <dbReference type="ARBA" id="ARBA00022737"/>
    </source>
</evidence>
<sequence length="308" mass="36055">MFQTDHSLVKRKLLQLAATGRFSSFTPKQLYTTFKQLSSYLSQYEDKLDLIELFQLFELKFYLSILTNHDIEAKNILDRLSDQFGHDVNSQRIRILQSIYYEAQGQLKKAGDLLSENPDELQLSRRLTTFARYDPTAEKYIKNLNFYLNLQPADVLTWCELSEEYRKLGLYDKAIYCLNNVIIVEPTAYPIFYKIGLLNYYHFLQLEQESKEDNIKKGKLIELMNVLILARDNYLYSLEINDKYDKSWVGLWSIVNAGFAFNKKLKKVSESSKAIKEYLNQADQLKTIVEKKLKQLDIEIESRVGAKG</sequence>
<comment type="caution">
    <text evidence="5">The sequence shown here is derived from an EMBL/GenBank/DDBJ whole genome shotgun (WGS) entry which is preliminary data.</text>
</comment>
<gene>
    <name evidence="5" type="ORF">KGF56_003608</name>
</gene>
<dbReference type="RefSeq" id="XP_049179310.1">
    <property type="nucleotide sequence ID" value="XM_049324958.1"/>
</dbReference>
<evidence type="ECO:0000313" key="5">
    <source>
        <dbReference type="EMBL" id="KAI3403563.1"/>
    </source>
</evidence>
<dbReference type="EMBL" id="JAHUZD010000124">
    <property type="protein sequence ID" value="KAI3403563.1"/>
    <property type="molecule type" value="Genomic_DNA"/>
</dbReference>
<dbReference type="Pfam" id="PF22890">
    <property type="entry name" value="TPR_EMC2"/>
    <property type="match status" value="1"/>
</dbReference>
<feature type="domain" description="EMC2 TPR-like" evidence="4">
    <location>
        <begin position="96"/>
        <end position="191"/>
    </location>
</feature>
<dbReference type="InterPro" id="IPR011990">
    <property type="entry name" value="TPR-like_helical_dom_sf"/>
</dbReference>
<keyword evidence="3" id="KW-0472">Membrane</keyword>
<dbReference type="GeneID" id="73381223"/>
<protein>
    <recommendedName>
        <fullName evidence="3">ER membrane protein complex subunit 2</fullName>
    </recommendedName>
</protein>
<dbReference type="AlphaFoldDB" id="A0AAI9WX07"/>
<evidence type="ECO:0000313" key="6">
    <source>
        <dbReference type="Proteomes" id="UP001202479"/>
    </source>
</evidence>
<dbReference type="PANTHER" id="PTHR12760">
    <property type="entry name" value="TETRATRICOPEPTIDE REPEAT PROTEIN"/>
    <property type="match status" value="1"/>
</dbReference>
<evidence type="ECO:0000256" key="2">
    <source>
        <dbReference type="ARBA" id="ARBA00022803"/>
    </source>
</evidence>
<comment type="function">
    <text evidence="3">Part of the endoplasmic reticulum membrane protein complex (EMC) that enables the energy-independent insertion into endoplasmic reticulum membranes of newly synthesized membrane proteins.</text>
</comment>
<evidence type="ECO:0000256" key="3">
    <source>
        <dbReference type="RuleBase" id="RU367091"/>
    </source>
</evidence>
<dbReference type="SUPFAM" id="SSF48452">
    <property type="entry name" value="TPR-like"/>
    <property type="match status" value="1"/>
</dbReference>
<reference evidence="5" key="1">
    <citation type="journal article" date="2022" name="DNA Res.">
        <title>Genome analysis of five recently described species of the CUG-Ser clade uncovers Candida theae as a new hybrid lineage with pathogenic potential in the Candida parapsilosis species complex.</title>
        <authorList>
            <person name="Mixao V."/>
            <person name="Del Olmo V."/>
            <person name="Hegedusova E."/>
            <person name="Saus E."/>
            <person name="Pryszcz L."/>
            <person name="Cillingova A."/>
            <person name="Nosek J."/>
            <person name="Gabaldon T."/>
        </authorList>
    </citation>
    <scope>NUCLEOTIDE SEQUENCE</scope>
    <source>
        <strain evidence="5">CBS 10844</strain>
    </source>
</reference>
<comment type="subunit">
    <text evidence="3">Component of the ER membrane protein complex (EMC).</text>
</comment>
<keyword evidence="1" id="KW-0677">Repeat</keyword>
<proteinExistence type="inferred from homology"/>
<evidence type="ECO:0000259" key="4">
    <source>
        <dbReference type="Pfam" id="PF22890"/>
    </source>
</evidence>
<comment type="similarity">
    <text evidence="3">Belongs to the EMC2 family.</text>
</comment>
<dbReference type="Proteomes" id="UP001202479">
    <property type="component" value="Unassembled WGS sequence"/>
</dbReference>
<keyword evidence="2" id="KW-0802">TPR repeat</keyword>
<dbReference type="InterPro" id="IPR055217">
    <property type="entry name" value="TPR_EMC2"/>
</dbReference>